<reference evidence="8 9" key="1">
    <citation type="submission" date="2017-02" db="EMBL/GenBank/DDBJ databases">
        <authorList>
            <person name="Peterson S.W."/>
        </authorList>
    </citation>
    <scope>NUCLEOTIDE SEQUENCE [LARGE SCALE GENOMIC DNA]</scope>
    <source>
        <strain evidence="8 9">CECT 9027</strain>
    </source>
</reference>
<dbReference type="GO" id="GO:0022857">
    <property type="term" value="F:transmembrane transporter activity"/>
    <property type="evidence" value="ECO:0007669"/>
    <property type="project" value="InterPro"/>
</dbReference>
<protein>
    <submittedName>
        <fullName evidence="8">p-hydroxybenzoic acid efflux pump subunit AaeA</fullName>
    </submittedName>
</protein>
<dbReference type="InterPro" id="IPR006143">
    <property type="entry name" value="RND_pump_MFP"/>
</dbReference>
<comment type="similarity">
    <text evidence="1">Belongs to the membrane fusion protein (MFP) (TC 8.A.1) family.</text>
</comment>
<dbReference type="InterPro" id="IPR050393">
    <property type="entry name" value="MFP_Efflux_Pump"/>
</dbReference>
<name>A0A1R4B3L6_9VIBR</name>
<keyword evidence="4 5" id="KW-0472">Membrane</keyword>
<dbReference type="GO" id="GO:0016020">
    <property type="term" value="C:membrane"/>
    <property type="evidence" value="ECO:0007669"/>
    <property type="project" value="InterPro"/>
</dbReference>
<evidence type="ECO:0000256" key="2">
    <source>
        <dbReference type="ARBA" id="ARBA00022692"/>
    </source>
</evidence>
<evidence type="ECO:0000313" key="8">
    <source>
        <dbReference type="EMBL" id="SJL83507.1"/>
    </source>
</evidence>
<dbReference type="PANTHER" id="PTHR30367">
    <property type="entry name" value="P-HYDROXYBENZOIC ACID EFFLUX PUMP SUBUNIT AAEA-RELATED"/>
    <property type="match status" value="1"/>
</dbReference>
<dbReference type="Proteomes" id="UP000189475">
    <property type="component" value="Unassembled WGS sequence"/>
</dbReference>
<keyword evidence="9" id="KW-1185">Reference proteome</keyword>
<keyword evidence="3 5" id="KW-1133">Transmembrane helix</keyword>
<feature type="domain" description="Multidrug resistance protein MdtA-like barrel-sandwich hybrid" evidence="6">
    <location>
        <begin position="44"/>
        <end position="182"/>
    </location>
</feature>
<evidence type="ECO:0000256" key="1">
    <source>
        <dbReference type="ARBA" id="ARBA00009477"/>
    </source>
</evidence>
<dbReference type="NCBIfam" id="TIGR01730">
    <property type="entry name" value="RND_mfp"/>
    <property type="match status" value="1"/>
</dbReference>
<dbReference type="EMBL" id="FUFT01000003">
    <property type="protein sequence ID" value="SJL83507.1"/>
    <property type="molecule type" value="Genomic_DNA"/>
</dbReference>
<keyword evidence="2 5" id="KW-0812">Transmembrane</keyword>
<accession>A0A1R4B3L6</accession>
<dbReference type="InterPro" id="IPR058634">
    <property type="entry name" value="AaeA-lik-b-barrel"/>
</dbReference>
<dbReference type="InterPro" id="IPR058625">
    <property type="entry name" value="MdtA-like_BSH"/>
</dbReference>
<dbReference type="Pfam" id="PF25963">
    <property type="entry name" value="Beta-barrel_AAEA"/>
    <property type="match status" value="1"/>
</dbReference>
<evidence type="ECO:0000259" key="6">
    <source>
        <dbReference type="Pfam" id="PF25917"/>
    </source>
</evidence>
<dbReference type="Gene3D" id="2.40.30.170">
    <property type="match status" value="1"/>
</dbReference>
<sequence>MIKKPLRISLTLIVIIIAILAGHWIWQHYLYSPWTRDGRVRADIITIAPDVSGWVTHLNVKDNQEVKKGDVILTIDDKRAKAALAELEAQVEGNRYALELAQHKYQRRIELSKQGKLVSDETTESARIKAKQAQATLKLSEAKLNAAKIDVQRSIVTAPQDGSIVNLSLREGNYVSKGKSVLSLVHKGSLYVTGYFEETKVPMIHEGQKATITLMSGGKPLTGKVSSIGKAIADNNTQGNNQLLPQVQQTFNWVRLAQRIPVDIKLDPIPEEVNLSAGMTVSIQLKPSK</sequence>
<dbReference type="SUPFAM" id="SSF111369">
    <property type="entry name" value="HlyD-like secretion proteins"/>
    <property type="match status" value="1"/>
</dbReference>
<dbReference type="Gene3D" id="2.40.50.100">
    <property type="match status" value="1"/>
</dbReference>
<dbReference type="Pfam" id="PF25917">
    <property type="entry name" value="BSH_RND"/>
    <property type="match status" value="1"/>
</dbReference>
<feature type="transmembrane region" description="Helical" evidence="5">
    <location>
        <begin position="7"/>
        <end position="26"/>
    </location>
</feature>
<dbReference type="AlphaFoldDB" id="A0A1R4B3L6"/>
<evidence type="ECO:0000313" key="9">
    <source>
        <dbReference type="Proteomes" id="UP000189475"/>
    </source>
</evidence>
<proteinExistence type="inferred from homology"/>
<evidence type="ECO:0000256" key="4">
    <source>
        <dbReference type="ARBA" id="ARBA00023136"/>
    </source>
</evidence>
<dbReference type="RefSeq" id="WP_205408789.1">
    <property type="nucleotide sequence ID" value="NZ_AP024887.1"/>
</dbReference>
<gene>
    <name evidence="8" type="primary">aaeA</name>
    <name evidence="8" type="ORF">VPAL9027_01475</name>
</gene>
<evidence type="ECO:0000256" key="3">
    <source>
        <dbReference type="ARBA" id="ARBA00022989"/>
    </source>
</evidence>
<evidence type="ECO:0000259" key="7">
    <source>
        <dbReference type="Pfam" id="PF25963"/>
    </source>
</evidence>
<dbReference type="PANTHER" id="PTHR30367:SF12">
    <property type="entry name" value="P-HYDROXYBENZOIC ACID EFFLUX PUMP SUBUNIT AAEA"/>
    <property type="match status" value="1"/>
</dbReference>
<dbReference type="STRING" id="1918946.VPAL9027_01475"/>
<evidence type="ECO:0000256" key="5">
    <source>
        <dbReference type="SAM" id="Phobius"/>
    </source>
</evidence>
<feature type="domain" description="p-hydroxybenzoic acid efflux pump subunit AaeA-like beta-barrel" evidence="7">
    <location>
        <begin position="189"/>
        <end position="284"/>
    </location>
</feature>
<organism evidence="8 9">
    <name type="scientific">Vibrio palustris</name>
    <dbReference type="NCBI Taxonomy" id="1918946"/>
    <lineage>
        <taxon>Bacteria</taxon>
        <taxon>Pseudomonadati</taxon>
        <taxon>Pseudomonadota</taxon>
        <taxon>Gammaproteobacteria</taxon>
        <taxon>Vibrionales</taxon>
        <taxon>Vibrionaceae</taxon>
        <taxon>Vibrio</taxon>
    </lineage>
</organism>